<evidence type="ECO:0000256" key="3">
    <source>
        <dbReference type="ARBA" id="ARBA00017689"/>
    </source>
</evidence>
<evidence type="ECO:0000256" key="9">
    <source>
        <dbReference type="SAM" id="Phobius"/>
    </source>
</evidence>
<evidence type="ECO:0000256" key="8">
    <source>
        <dbReference type="ARBA" id="ARBA00023136"/>
    </source>
</evidence>
<keyword evidence="4 9" id="KW-0812">Transmembrane</keyword>
<proteinExistence type="inferred from homology"/>
<keyword evidence="6 9" id="KW-1133">Transmembrane helix</keyword>
<evidence type="ECO:0000256" key="5">
    <source>
        <dbReference type="ARBA" id="ARBA00022792"/>
    </source>
</evidence>
<feature type="transmembrane region" description="Helical" evidence="9">
    <location>
        <begin position="33"/>
        <end position="51"/>
    </location>
</feature>
<name>A0A0L7QMS5_9HYME</name>
<dbReference type="PANTHER" id="PTHR31586">
    <property type="entry name" value="CYTOCHROME C OXIDASE PROTEIN 20"/>
    <property type="match status" value="1"/>
</dbReference>
<accession>A0A0L7QMS5</accession>
<comment type="subcellular location">
    <subcellularLocation>
        <location evidence="1">Mitochondrion inner membrane</location>
    </subcellularLocation>
</comment>
<gene>
    <name evidence="10" type="ORF">WH47_10543</name>
</gene>
<protein>
    <recommendedName>
        <fullName evidence="3">Cytochrome c oxidase assembly protein COX20, mitochondrial</fullName>
    </recommendedName>
</protein>
<dbReference type="AlphaFoldDB" id="A0A0L7QMS5"/>
<evidence type="ECO:0000256" key="4">
    <source>
        <dbReference type="ARBA" id="ARBA00022692"/>
    </source>
</evidence>
<dbReference type="GO" id="GO:0033617">
    <property type="term" value="P:mitochondrial respiratory chain complex IV assembly"/>
    <property type="evidence" value="ECO:0007669"/>
    <property type="project" value="InterPro"/>
</dbReference>
<keyword evidence="8 9" id="KW-0472">Membrane</keyword>
<dbReference type="GO" id="GO:0005743">
    <property type="term" value="C:mitochondrial inner membrane"/>
    <property type="evidence" value="ECO:0007669"/>
    <property type="project" value="UniProtKB-SubCell"/>
</dbReference>
<dbReference type="Pfam" id="PF12597">
    <property type="entry name" value="Cox20"/>
    <property type="match status" value="1"/>
</dbReference>
<dbReference type="PRINTS" id="PR02049">
    <property type="entry name" value="PROTEINF36A"/>
</dbReference>
<keyword evidence="5" id="KW-0999">Mitochondrion inner membrane</keyword>
<dbReference type="PANTHER" id="PTHR31586:SF1">
    <property type="entry name" value="CYTOCHROME C OXIDASE ASSEMBLY PROTEIN COX20, MITOCHONDRIAL"/>
    <property type="match status" value="1"/>
</dbReference>
<comment type="similarity">
    <text evidence="2">Belongs to the COX20 family.</text>
</comment>
<evidence type="ECO:0000256" key="1">
    <source>
        <dbReference type="ARBA" id="ARBA00004273"/>
    </source>
</evidence>
<dbReference type="EMBL" id="KQ414876">
    <property type="protein sequence ID" value="KOC59913.1"/>
    <property type="molecule type" value="Genomic_DNA"/>
</dbReference>
<evidence type="ECO:0000256" key="2">
    <source>
        <dbReference type="ARBA" id="ARBA00009575"/>
    </source>
</evidence>
<keyword evidence="7" id="KW-0496">Mitochondrion</keyword>
<evidence type="ECO:0000256" key="6">
    <source>
        <dbReference type="ARBA" id="ARBA00022989"/>
    </source>
</evidence>
<evidence type="ECO:0000313" key="11">
    <source>
        <dbReference type="Proteomes" id="UP000053825"/>
    </source>
</evidence>
<evidence type="ECO:0000256" key="7">
    <source>
        <dbReference type="ARBA" id="ARBA00023128"/>
    </source>
</evidence>
<sequence>MEEHLENEEQTQSKNIITLFGEPIIKTRCQRNAFIYGISGGIVSGLITFLVTSSGKTATRVGVIGYGAISITLACFCTYEELKMRSQARLLKKVMYEMSMSKGDQKMKLDYSQKKFESD</sequence>
<dbReference type="Proteomes" id="UP000053825">
    <property type="component" value="Unassembled WGS sequence"/>
</dbReference>
<organism evidence="10 11">
    <name type="scientific">Habropoda laboriosa</name>
    <dbReference type="NCBI Taxonomy" id="597456"/>
    <lineage>
        <taxon>Eukaryota</taxon>
        <taxon>Metazoa</taxon>
        <taxon>Ecdysozoa</taxon>
        <taxon>Arthropoda</taxon>
        <taxon>Hexapoda</taxon>
        <taxon>Insecta</taxon>
        <taxon>Pterygota</taxon>
        <taxon>Neoptera</taxon>
        <taxon>Endopterygota</taxon>
        <taxon>Hymenoptera</taxon>
        <taxon>Apocrita</taxon>
        <taxon>Aculeata</taxon>
        <taxon>Apoidea</taxon>
        <taxon>Anthophila</taxon>
        <taxon>Apidae</taxon>
        <taxon>Habropoda</taxon>
    </lineage>
</organism>
<dbReference type="InterPro" id="IPR022533">
    <property type="entry name" value="Cox20"/>
</dbReference>
<reference evidence="10 11" key="1">
    <citation type="submission" date="2015-07" db="EMBL/GenBank/DDBJ databases">
        <title>The genome of Habropoda laboriosa.</title>
        <authorList>
            <person name="Pan H."/>
            <person name="Kapheim K."/>
        </authorList>
    </citation>
    <scope>NUCLEOTIDE SEQUENCE [LARGE SCALE GENOMIC DNA]</scope>
    <source>
        <strain evidence="10">0110345459</strain>
    </source>
</reference>
<keyword evidence="11" id="KW-1185">Reference proteome</keyword>
<evidence type="ECO:0000313" key="10">
    <source>
        <dbReference type="EMBL" id="KOC59913.1"/>
    </source>
</evidence>
<feature type="transmembrane region" description="Helical" evidence="9">
    <location>
        <begin position="63"/>
        <end position="82"/>
    </location>
</feature>